<gene>
    <name evidence="1" type="ORF">NXZ79_13195</name>
</gene>
<comment type="caution">
    <text evidence="1">The sequence shown here is derived from an EMBL/GenBank/DDBJ whole genome shotgun (WGS) entry which is preliminary data.</text>
</comment>
<sequence>MGKLTKIERMRQAASDARYARRHRDLQIAMNEILFILSEGTRYENDVKEAFDILEEYEIEIRAGRMGNRIF</sequence>
<proteinExistence type="predicted"/>
<protein>
    <submittedName>
        <fullName evidence="1">Uncharacterized protein</fullName>
    </submittedName>
</protein>
<dbReference type="RefSeq" id="WP_012291798.1">
    <property type="nucleotide sequence ID" value="NZ_JANTOO010000014.1"/>
</dbReference>
<keyword evidence="2" id="KW-1185">Reference proteome</keyword>
<dbReference type="Proteomes" id="UP001525021">
    <property type="component" value="Unassembled WGS sequence"/>
</dbReference>
<accession>A0ABT2DQ73</accession>
<reference evidence="1 2" key="1">
    <citation type="submission" date="2022-08" db="EMBL/GenBank/DDBJ databases">
        <title>Lysinibacillus sequencing.</title>
        <authorList>
            <person name="Dunlap C."/>
        </authorList>
    </citation>
    <scope>NUCLEOTIDE SEQUENCE [LARGE SCALE GENOMIC DNA]</scope>
    <source>
        <strain evidence="1 2">PB211</strain>
    </source>
</reference>
<evidence type="ECO:0000313" key="1">
    <source>
        <dbReference type="EMBL" id="MCS1396982.1"/>
    </source>
</evidence>
<dbReference type="EMBL" id="JANTOO010000014">
    <property type="protein sequence ID" value="MCS1396982.1"/>
    <property type="molecule type" value="Genomic_DNA"/>
</dbReference>
<organism evidence="1 2">
    <name type="scientific">Lysinibacillus pinottii</name>
    <dbReference type="NCBI Taxonomy" id="2973932"/>
    <lineage>
        <taxon>Bacteria</taxon>
        <taxon>Bacillati</taxon>
        <taxon>Bacillota</taxon>
        <taxon>Bacilli</taxon>
        <taxon>Bacillales</taxon>
        <taxon>Bacillaceae</taxon>
        <taxon>Lysinibacillus</taxon>
    </lineage>
</organism>
<name>A0ABT2DQ73_9BACI</name>
<evidence type="ECO:0000313" key="2">
    <source>
        <dbReference type="Proteomes" id="UP001525021"/>
    </source>
</evidence>